<evidence type="ECO:0000256" key="1">
    <source>
        <dbReference type="ARBA" id="ARBA00004623"/>
    </source>
</evidence>
<dbReference type="InterPro" id="IPR048720">
    <property type="entry name" value="PROPPIN"/>
</dbReference>
<feature type="compositionally biased region" description="Pro residues" evidence="5">
    <location>
        <begin position="47"/>
        <end position="68"/>
    </location>
</feature>
<evidence type="ECO:0000256" key="2">
    <source>
        <dbReference type="ARBA" id="ARBA00022574"/>
    </source>
</evidence>
<feature type="region of interest" description="Disordered" evidence="5">
    <location>
        <begin position="1"/>
        <end position="70"/>
    </location>
</feature>
<dbReference type="Gramene" id="rna-AYBTSS11_LOCUS2620">
    <property type="protein sequence ID" value="CAJ1878691.1"/>
    <property type="gene ID" value="gene-AYBTSS11_LOCUS2620"/>
</dbReference>
<keyword evidence="2" id="KW-0853">WD repeat</keyword>
<reference evidence="6" key="1">
    <citation type="submission" date="2023-10" db="EMBL/GenBank/DDBJ databases">
        <authorList>
            <person name="Domelevo Entfellner J.-B."/>
        </authorList>
    </citation>
    <scope>NUCLEOTIDE SEQUENCE</scope>
</reference>
<comment type="similarity">
    <text evidence="4">Belongs to the WD repeat PROPPIN family.</text>
</comment>
<name>A0AA86S3N2_9FABA</name>
<dbReference type="FunFam" id="2.130.10.10:FF:001083">
    <property type="entry name" value="Autophagy-related protein 18a isoform A"/>
    <property type="match status" value="1"/>
</dbReference>
<dbReference type="Proteomes" id="UP001189624">
    <property type="component" value="Chromosome 1"/>
</dbReference>
<evidence type="ECO:0000256" key="3">
    <source>
        <dbReference type="ARBA" id="ARBA00022737"/>
    </source>
</evidence>
<comment type="subcellular location">
    <subcellularLocation>
        <location evidence="1">Preautophagosomal structure membrane</location>
        <topology evidence="1">Peripheral membrane protein</topology>
    </subcellularLocation>
</comment>
<dbReference type="SUPFAM" id="SSF50978">
    <property type="entry name" value="WD40 repeat-like"/>
    <property type="match status" value="1"/>
</dbReference>
<dbReference type="InterPro" id="IPR001680">
    <property type="entry name" value="WD40_rpt"/>
</dbReference>
<dbReference type="InterPro" id="IPR036322">
    <property type="entry name" value="WD40_repeat_dom_sf"/>
</dbReference>
<keyword evidence="7" id="KW-1185">Reference proteome</keyword>
<dbReference type="InterPro" id="IPR015943">
    <property type="entry name" value="WD40/YVTN_repeat-like_dom_sf"/>
</dbReference>
<dbReference type="EMBL" id="OY731398">
    <property type="protein sequence ID" value="CAJ1878691.1"/>
    <property type="molecule type" value="Genomic_DNA"/>
</dbReference>
<sequence>MATLSACPSPPWPDPNPSTSPNSNPNPNFLPDSSQTLDFESLMPPQNQSPPPHLSPAASPPGSSPATPPSVLRLAFNQDQACFSAATDNGFRIYNCNPFSEQFRREFDGGGIGHVEMLFRCNIIALVGGGPHPQYPPNKVMIWDDHEGCCIGDLSPRAVVRGVRLRRDRIIVAVEKKILVYNFQDLSLLHQIETFPNPKGLCAVSQLSDSLVLACPGLQRGQIRVEHFAQKKTKFISAHDSRIASIALTLEGQLIATASTKGTLIRIFDTVQGTLLQEVRRGANAAEIYSLAFSSTAQWLAVSSDKGTVHVFSLKVNSSIGEQEKPQSSSNSDAAITPSNSSRSFTKFKGVLPKYFNSEWSVAQFRLQEGSHYTVAFGNEKNTVIILGMDGSFYRCQFDPLHGGEMTQLEHHNFLNPQPETAL</sequence>
<dbReference type="SMART" id="SM00320">
    <property type="entry name" value="WD40"/>
    <property type="match status" value="3"/>
</dbReference>
<dbReference type="GO" id="GO:0034045">
    <property type="term" value="C:phagophore assembly site membrane"/>
    <property type="evidence" value="ECO:0007669"/>
    <property type="project" value="UniProtKB-SubCell"/>
</dbReference>
<keyword evidence="3" id="KW-0677">Repeat</keyword>
<evidence type="ECO:0000313" key="7">
    <source>
        <dbReference type="Proteomes" id="UP001189624"/>
    </source>
</evidence>
<organism evidence="6 7">
    <name type="scientific">Sphenostylis stenocarpa</name>
    <dbReference type="NCBI Taxonomy" id="92480"/>
    <lineage>
        <taxon>Eukaryota</taxon>
        <taxon>Viridiplantae</taxon>
        <taxon>Streptophyta</taxon>
        <taxon>Embryophyta</taxon>
        <taxon>Tracheophyta</taxon>
        <taxon>Spermatophyta</taxon>
        <taxon>Magnoliopsida</taxon>
        <taxon>eudicotyledons</taxon>
        <taxon>Gunneridae</taxon>
        <taxon>Pentapetalae</taxon>
        <taxon>rosids</taxon>
        <taxon>fabids</taxon>
        <taxon>Fabales</taxon>
        <taxon>Fabaceae</taxon>
        <taxon>Papilionoideae</taxon>
        <taxon>50 kb inversion clade</taxon>
        <taxon>NPAAA clade</taxon>
        <taxon>indigoferoid/millettioid clade</taxon>
        <taxon>Phaseoleae</taxon>
        <taxon>Sphenostylis</taxon>
    </lineage>
</organism>
<feature type="region of interest" description="Disordered" evidence="5">
    <location>
        <begin position="322"/>
        <end position="341"/>
    </location>
</feature>
<feature type="compositionally biased region" description="Low complexity" evidence="5">
    <location>
        <begin position="19"/>
        <end position="34"/>
    </location>
</feature>
<accession>A0AA86S3N2</accession>
<evidence type="ECO:0000313" key="6">
    <source>
        <dbReference type="EMBL" id="CAJ1878691.1"/>
    </source>
</evidence>
<evidence type="ECO:0008006" key="8">
    <source>
        <dbReference type="Google" id="ProtNLM"/>
    </source>
</evidence>
<dbReference type="AlphaFoldDB" id="A0AA86S3N2"/>
<dbReference type="Gene3D" id="2.130.10.10">
    <property type="entry name" value="YVTN repeat-like/Quinoprotein amine dehydrogenase"/>
    <property type="match status" value="1"/>
</dbReference>
<protein>
    <recommendedName>
        <fullName evidence="8">Autophagy-related protein 18a</fullName>
    </recommendedName>
</protein>
<evidence type="ECO:0000256" key="4">
    <source>
        <dbReference type="ARBA" id="ARBA00025740"/>
    </source>
</evidence>
<dbReference type="PANTHER" id="PTHR11227">
    <property type="entry name" value="WD-REPEAT PROTEIN INTERACTING WITH PHOSPHOINOSIDES WIPI -RELATED"/>
    <property type="match status" value="1"/>
</dbReference>
<feature type="compositionally biased region" description="Pro residues" evidence="5">
    <location>
        <begin position="8"/>
        <end position="18"/>
    </location>
</feature>
<dbReference type="Pfam" id="PF21032">
    <property type="entry name" value="PROPPIN"/>
    <property type="match status" value="1"/>
</dbReference>
<evidence type="ECO:0000256" key="5">
    <source>
        <dbReference type="SAM" id="MobiDB-lite"/>
    </source>
</evidence>
<proteinExistence type="inferred from homology"/>
<gene>
    <name evidence="6" type="ORF">AYBTSS11_LOCUS2620</name>
</gene>